<keyword evidence="3" id="KW-0963">Cytoplasm</keyword>
<dbReference type="AlphaFoldDB" id="A0A0P8YRM5"/>
<dbReference type="GO" id="GO:0036218">
    <property type="term" value="F:dTTP diphosphatase activity"/>
    <property type="evidence" value="ECO:0007669"/>
    <property type="project" value="RHEA"/>
</dbReference>
<organism evidence="4 5">
    <name type="scientific">Oxobacter pfennigii</name>
    <dbReference type="NCBI Taxonomy" id="36849"/>
    <lineage>
        <taxon>Bacteria</taxon>
        <taxon>Bacillati</taxon>
        <taxon>Bacillota</taxon>
        <taxon>Clostridia</taxon>
        <taxon>Eubacteriales</taxon>
        <taxon>Clostridiaceae</taxon>
        <taxon>Oxobacter</taxon>
    </lineage>
</organism>
<evidence type="ECO:0000313" key="4">
    <source>
        <dbReference type="EMBL" id="KPU42250.1"/>
    </source>
</evidence>
<dbReference type="STRING" id="36849.OXPF_40340"/>
<evidence type="ECO:0000256" key="2">
    <source>
        <dbReference type="ARBA" id="ARBA00022801"/>
    </source>
</evidence>
<protein>
    <recommendedName>
        <fullName evidence="3">dTTP/UTP pyrophosphatase</fullName>
        <shortName evidence="3">dTTPase/UTPase</shortName>
        <ecNumber evidence="3">3.6.1.9</ecNumber>
    </recommendedName>
    <alternativeName>
        <fullName evidence="3">Nucleoside triphosphate pyrophosphatase</fullName>
    </alternativeName>
    <alternativeName>
        <fullName evidence="3">Nucleotide pyrophosphatase</fullName>
        <shortName evidence="3">Nucleotide PPase</shortName>
    </alternativeName>
</protein>
<dbReference type="EC" id="3.6.1.9" evidence="3"/>
<dbReference type="NCBIfam" id="TIGR00172">
    <property type="entry name" value="maf"/>
    <property type="match status" value="1"/>
</dbReference>
<keyword evidence="5" id="KW-1185">Reference proteome</keyword>
<name>A0A0P8YRM5_9CLOT</name>
<sequence length="195" mass="21953">MRIILASKSPRRKEILQNIRLNFEVVESNYEEENSLSLRPEKLVMHLAYRKALDVAERISDEALVIGADTIVVHNGIIMGKPKDNEDSFDMLKKLSGNYHHVFSGICIIDVKGNRHSVNYESTKVKIKKLTDEEIIQYISTKEPADKAGSYGIQGIGSLIVEKIEGCYFNVMGLPVYKLSVLMRDFGVNLLKPGV</sequence>
<dbReference type="PANTHER" id="PTHR43213">
    <property type="entry name" value="BIFUNCTIONAL DTTP/UTP PYROPHOSPHATASE/METHYLTRANSFERASE PROTEIN-RELATED"/>
    <property type="match status" value="1"/>
</dbReference>
<keyword evidence="3" id="KW-0546">Nucleotide metabolism</keyword>
<comment type="caution">
    <text evidence="4">The sequence shown here is derived from an EMBL/GenBank/DDBJ whole genome shotgun (WGS) entry which is preliminary data.</text>
</comment>
<comment type="catalytic activity">
    <reaction evidence="3">
        <text>UTP + H2O = UMP + diphosphate + H(+)</text>
        <dbReference type="Rhea" id="RHEA:29395"/>
        <dbReference type="ChEBI" id="CHEBI:15377"/>
        <dbReference type="ChEBI" id="CHEBI:15378"/>
        <dbReference type="ChEBI" id="CHEBI:33019"/>
        <dbReference type="ChEBI" id="CHEBI:46398"/>
        <dbReference type="ChEBI" id="CHEBI:57865"/>
        <dbReference type="EC" id="3.6.1.9"/>
    </reaction>
</comment>
<dbReference type="SUPFAM" id="SSF52972">
    <property type="entry name" value="ITPase-like"/>
    <property type="match status" value="1"/>
</dbReference>
<comment type="similarity">
    <text evidence="3">Belongs to the Maf family. YhdE subfamily.</text>
</comment>
<evidence type="ECO:0000313" key="5">
    <source>
        <dbReference type="Proteomes" id="UP000050326"/>
    </source>
</evidence>
<proteinExistence type="inferred from homology"/>
<dbReference type="EMBL" id="LKET01000068">
    <property type="protein sequence ID" value="KPU42250.1"/>
    <property type="molecule type" value="Genomic_DNA"/>
</dbReference>
<dbReference type="OrthoDB" id="9807767at2"/>
<dbReference type="Proteomes" id="UP000050326">
    <property type="component" value="Unassembled WGS sequence"/>
</dbReference>
<feature type="site" description="Important for substrate specificity" evidence="3">
    <location>
        <position position="11"/>
    </location>
</feature>
<evidence type="ECO:0000256" key="1">
    <source>
        <dbReference type="ARBA" id="ARBA00001968"/>
    </source>
</evidence>
<dbReference type="HAMAP" id="MF_00528">
    <property type="entry name" value="Maf"/>
    <property type="match status" value="1"/>
</dbReference>
<dbReference type="GO" id="GO:0005737">
    <property type="term" value="C:cytoplasm"/>
    <property type="evidence" value="ECO:0007669"/>
    <property type="project" value="UniProtKB-SubCell"/>
</dbReference>
<comment type="catalytic activity">
    <reaction evidence="3">
        <text>dTTP + H2O = dTMP + diphosphate + H(+)</text>
        <dbReference type="Rhea" id="RHEA:28534"/>
        <dbReference type="ChEBI" id="CHEBI:15377"/>
        <dbReference type="ChEBI" id="CHEBI:15378"/>
        <dbReference type="ChEBI" id="CHEBI:33019"/>
        <dbReference type="ChEBI" id="CHEBI:37568"/>
        <dbReference type="ChEBI" id="CHEBI:63528"/>
        <dbReference type="EC" id="3.6.1.9"/>
    </reaction>
</comment>
<dbReference type="GO" id="GO:0036221">
    <property type="term" value="F:UTP diphosphatase activity"/>
    <property type="evidence" value="ECO:0007669"/>
    <property type="project" value="RHEA"/>
</dbReference>
<dbReference type="PIRSF" id="PIRSF006305">
    <property type="entry name" value="Maf"/>
    <property type="match status" value="1"/>
</dbReference>
<dbReference type="RefSeq" id="WP_054876981.1">
    <property type="nucleotide sequence ID" value="NZ_LKET01000068.1"/>
</dbReference>
<accession>A0A0P8YRM5</accession>
<dbReference type="InterPro" id="IPR003697">
    <property type="entry name" value="Maf-like"/>
</dbReference>
<dbReference type="InterPro" id="IPR029001">
    <property type="entry name" value="ITPase-like_fam"/>
</dbReference>
<reference evidence="4 5" key="1">
    <citation type="submission" date="2015-09" db="EMBL/GenBank/DDBJ databases">
        <title>Genome sequence of Oxobacter pfennigii DSM 3222.</title>
        <authorList>
            <person name="Poehlein A."/>
            <person name="Bengelsdorf F.R."/>
            <person name="Schiel-Bengelsdorf B."/>
            <person name="Duerre P."/>
            <person name="Daniel R."/>
        </authorList>
    </citation>
    <scope>NUCLEOTIDE SEQUENCE [LARGE SCALE GENOMIC DNA]</scope>
    <source>
        <strain evidence="4 5">DSM 3222</strain>
    </source>
</reference>
<feature type="site" description="Important for substrate specificity" evidence="3">
    <location>
        <position position="70"/>
    </location>
</feature>
<gene>
    <name evidence="4" type="primary">maf</name>
    <name evidence="4" type="ORF">OXPF_40340</name>
</gene>
<comment type="cofactor">
    <cofactor evidence="1 3">
        <name>a divalent metal cation</name>
        <dbReference type="ChEBI" id="CHEBI:60240"/>
    </cofactor>
</comment>
<dbReference type="CDD" id="cd00555">
    <property type="entry name" value="Maf"/>
    <property type="match status" value="1"/>
</dbReference>
<feature type="active site" description="Proton acceptor" evidence="3">
    <location>
        <position position="69"/>
    </location>
</feature>
<comment type="caution">
    <text evidence="3">Lacks conserved residue(s) required for the propagation of feature annotation.</text>
</comment>
<evidence type="ECO:0000256" key="3">
    <source>
        <dbReference type="HAMAP-Rule" id="MF_00528"/>
    </source>
</evidence>
<dbReference type="GO" id="GO:0009117">
    <property type="term" value="P:nucleotide metabolic process"/>
    <property type="evidence" value="ECO:0007669"/>
    <property type="project" value="UniProtKB-KW"/>
</dbReference>
<comment type="subcellular location">
    <subcellularLocation>
        <location evidence="3">Cytoplasm</location>
    </subcellularLocation>
</comment>
<dbReference type="PATRIC" id="fig|36849.3.peg.4263"/>
<keyword evidence="2 3" id="KW-0378">Hydrolase</keyword>
<dbReference type="PANTHER" id="PTHR43213:SF5">
    <property type="entry name" value="BIFUNCTIONAL DTTP_UTP PYROPHOSPHATASE_METHYLTRANSFERASE PROTEIN-RELATED"/>
    <property type="match status" value="1"/>
</dbReference>
<dbReference type="Gene3D" id="3.90.950.10">
    <property type="match status" value="1"/>
</dbReference>
<comment type="function">
    <text evidence="3">Nucleoside triphosphate pyrophosphatase that hydrolyzes dTTP and UTP. May have a dual role in cell division arrest and in preventing the incorporation of modified nucleotides into cellular nucleic acids.</text>
</comment>
<feature type="site" description="Important for substrate specificity" evidence="3">
    <location>
        <position position="154"/>
    </location>
</feature>
<dbReference type="Pfam" id="PF02545">
    <property type="entry name" value="Maf"/>
    <property type="match status" value="1"/>
</dbReference>